<comment type="caution">
    <text evidence="2">The sequence shown here is derived from an EMBL/GenBank/DDBJ whole genome shotgun (WGS) entry which is preliminary data.</text>
</comment>
<reference evidence="2" key="1">
    <citation type="submission" date="2021-03" db="EMBL/GenBank/DDBJ databases">
        <title>Sagittula salina sp. nov. strain M10.9X isolated from the marine waste.</title>
        <authorList>
            <person name="Satari L."/>
            <person name="Molina-Menor E."/>
            <person name="Vidal-Verdu A."/>
            <person name="Pascual J."/>
            <person name="Pereto J."/>
            <person name="Porcar M."/>
        </authorList>
    </citation>
    <scope>NUCLEOTIDE SEQUENCE</scope>
    <source>
        <strain evidence="2">M10.9X</strain>
    </source>
</reference>
<sequence>MNQMTTQGQAPAYQPTMAASGRIKFDLMDPHAFNHIQRVAAMYASSPLFPEHLRKGDHQAAVANAVLCLNIAERLNEDALTVAQNIFFVGGRAGWNATYMIAKANMSGVFKGTIEWKTQGAGKDIEVTAYATLASTGNKVEKTITFAQAEADGWTRNAKYKSIPETMLQYRTAAALIRLYCPEVMIGMPAATEVEDEQAAMRDVSPQPEPAHELRAPAAPANPAVEDAETVEDQAPAPKVNRTPPAPAEVEDEAPEEKPKPAKKRPEPKPEPKPEPEPEPEPEPAEEDTAPEPEAELDLAPTSQPTDPATWSKDWKAFAARIAKELEMSKAGDDDDGDAAGVAGFYHEDLSQMREEAPDIYETVDKRVRNELV</sequence>
<evidence type="ECO:0008006" key="4">
    <source>
        <dbReference type="Google" id="ProtNLM"/>
    </source>
</evidence>
<feature type="compositionally biased region" description="Basic and acidic residues" evidence="1">
    <location>
        <begin position="256"/>
        <end position="276"/>
    </location>
</feature>
<proteinExistence type="predicted"/>
<dbReference type="RefSeq" id="WP_209363175.1">
    <property type="nucleotide sequence ID" value="NZ_JAGISH010000015.1"/>
</dbReference>
<feature type="region of interest" description="Disordered" evidence="1">
    <location>
        <begin position="196"/>
        <end position="312"/>
    </location>
</feature>
<keyword evidence="3" id="KW-1185">Reference proteome</keyword>
<evidence type="ECO:0000313" key="3">
    <source>
        <dbReference type="Proteomes" id="UP000675940"/>
    </source>
</evidence>
<accession>A0A940MMK6</accession>
<dbReference type="EMBL" id="JAGISH010000015">
    <property type="protein sequence ID" value="MBP0484645.1"/>
    <property type="molecule type" value="Genomic_DNA"/>
</dbReference>
<protein>
    <recommendedName>
        <fullName evidence="4">RecT family protein</fullName>
    </recommendedName>
</protein>
<evidence type="ECO:0000256" key="1">
    <source>
        <dbReference type="SAM" id="MobiDB-lite"/>
    </source>
</evidence>
<dbReference type="Proteomes" id="UP000675940">
    <property type="component" value="Unassembled WGS sequence"/>
</dbReference>
<feature type="compositionally biased region" description="Acidic residues" evidence="1">
    <location>
        <begin position="277"/>
        <end position="297"/>
    </location>
</feature>
<dbReference type="AlphaFoldDB" id="A0A940MMK6"/>
<organism evidence="2 3">
    <name type="scientific">Sagittula salina</name>
    <dbReference type="NCBI Taxonomy" id="2820268"/>
    <lineage>
        <taxon>Bacteria</taxon>
        <taxon>Pseudomonadati</taxon>
        <taxon>Pseudomonadota</taxon>
        <taxon>Alphaproteobacteria</taxon>
        <taxon>Rhodobacterales</taxon>
        <taxon>Roseobacteraceae</taxon>
        <taxon>Sagittula</taxon>
    </lineage>
</organism>
<gene>
    <name evidence="2" type="ORF">J5474_19410</name>
</gene>
<evidence type="ECO:0000313" key="2">
    <source>
        <dbReference type="EMBL" id="MBP0484645.1"/>
    </source>
</evidence>
<name>A0A940MMK6_9RHOB</name>